<dbReference type="AlphaFoldDB" id="X0V1Z1"/>
<organism evidence="1">
    <name type="scientific">marine sediment metagenome</name>
    <dbReference type="NCBI Taxonomy" id="412755"/>
    <lineage>
        <taxon>unclassified sequences</taxon>
        <taxon>metagenomes</taxon>
        <taxon>ecological metagenomes</taxon>
    </lineage>
</organism>
<dbReference type="EMBL" id="BARS01028275">
    <property type="protein sequence ID" value="GAG06518.1"/>
    <property type="molecule type" value="Genomic_DNA"/>
</dbReference>
<sequence length="44" mass="5010">AAREAREKSQRLFEDQGIASMALVFSDLFANLIESPEKVLERSR</sequence>
<comment type="caution">
    <text evidence="1">The sequence shown here is derived from an EMBL/GenBank/DDBJ whole genome shotgun (WGS) entry which is preliminary data.</text>
</comment>
<name>X0V1Z1_9ZZZZ</name>
<evidence type="ECO:0000313" key="1">
    <source>
        <dbReference type="EMBL" id="GAG06518.1"/>
    </source>
</evidence>
<feature type="non-terminal residue" evidence="1">
    <location>
        <position position="1"/>
    </location>
</feature>
<gene>
    <name evidence="1" type="ORF">S01H1_44327</name>
</gene>
<proteinExistence type="predicted"/>
<reference evidence="1" key="1">
    <citation type="journal article" date="2014" name="Front. Microbiol.">
        <title>High frequency of phylogenetically diverse reductive dehalogenase-homologous genes in deep subseafloor sedimentary metagenomes.</title>
        <authorList>
            <person name="Kawai M."/>
            <person name="Futagami T."/>
            <person name="Toyoda A."/>
            <person name="Takaki Y."/>
            <person name="Nishi S."/>
            <person name="Hori S."/>
            <person name="Arai W."/>
            <person name="Tsubouchi T."/>
            <person name="Morono Y."/>
            <person name="Uchiyama I."/>
            <person name="Ito T."/>
            <person name="Fujiyama A."/>
            <person name="Inagaki F."/>
            <person name="Takami H."/>
        </authorList>
    </citation>
    <scope>NUCLEOTIDE SEQUENCE</scope>
    <source>
        <strain evidence="1">Expedition CK06-06</strain>
    </source>
</reference>
<protein>
    <submittedName>
        <fullName evidence="1">Uncharacterized protein</fullName>
    </submittedName>
</protein>
<accession>X0V1Z1</accession>